<accession>A0AAU9VML0</accession>
<dbReference type="Proteomes" id="UP001159428">
    <property type="component" value="Unassembled WGS sequence"/>
</dbReference>
<reference evidence="3 4" key="1">
    <citation type="submission" date="2022-05" db="EMBL/GenBank/DDBJ databases">
        <authorList>
            <consortium name="Genoscope - CEA"/>
            <person name="William W."/>
        </authorList>
    </citation>
    <scope>NUCLEOTIDE SEQUENCE [LARGE SCALE GENOMIC DNA]</scope>
</reference>
<comment type="caution">
    <text evidence="3">The sequence shown here is derived from an EMBL/GenBank/DDBJ whole genome shotgun (WGS) entry which is preliminary data.</text>
</comment>
<keyword evidence="2" id="KW-0472">Membrane</keyword>
<evidence type="ECO:0000313" key="4">
    <source>
        <dbReference type="Proteomes" id="UP001159428"/>
    </source>
</evidence>
<feature type="compositionally biased region" description="Basic and acidic residues" evidence="1">
    <location>
        <begin position="186"/>
        <end position="195"/>
    </location>
</feature>
<feature type="transmembrane region" description="Helical" evidence="2">
    <location>
        <begin position="456"/>
        <end position="480"/>
    </location>
</feature>
<evidence type="ECO:0000313" key="3">
    <source>
        <dbReference type="EMBL" id="CAH3033164.1"/>
    </source>
</evidence>
<organism evidence="3 4">
    <name type="scientific">Pocillopora meandrina</name>
    <dbReference type="NCBI Taxonomy" id="46732"/>
    <lineage>
        <taxon>Eukaryota</taxon>
        <taxon>Metazoa</taxon>
        <taxon>Cnidaria</taxon>
        <taxon>Anthozoa</taxon>
        <taxon>Hexacorallia</taxon>
        <taxon>Scleractinia</taxon>
        <taxon>Astrocoeniina</taxon>
        <taxon>Pocilloporidae</taxon>
        <taxon>Pocillopora</taxon>
    </lineage>
</organism>
<evidence type="ECO:0000256" key="2">
    <source>
        <dbReference type="SAM" id="Phobius"/>
    </source>
</evidence>
<proteinExistence type="predicted"/>
<dbReference type="EMBL" id="CALNXJ010000002">
    <property type="protein sequence ID" value="CAH3033164.1"/>
    <property type="molecule type" value="Genomic_DNA"/>
</dbReference>
<protein>
    <submittedName>
        <fullName evidence="3">Uncharacterized protein</fullName>
    </submittedName>
</protein>
<gene>
    <name evidence="3" type="ORF">PMEA_00010977</name>
</gene>
<keyword evidence="4" id="KW-1185">Reference proteome</keyword>
<feature type="region of interest" description="Disordered" evidence="1">
    <location>
        <begin position="186"/>
        <end position="227"/>
    </location>
</feature>
<keyword evidence="2" id="KW-0812">Transmembrane</keyword>
<dbReference type="AlphaFoldDB" id="A0AAU9VML0"/>
<keyword evidence="2" id="KW-1133">Transmembrane helix</keyword>
<evidence type="ECO:0000256" key="1">
    <source>
        <dbReference type="SAM" id="MobiDB-lite"/>
    </source>
</evidence>
<name>A0AAU9VML0_9CNID</name>
<sequence length="601" mass="67771">MLQDTMSCDLESRLKDLEAVLNSDQGNVPDDFFTFNQPPLPDIRVELFDLKDVYDKVQTKVPGISEQRIAKGWVNGVAWSAGQINSITVLVRRTPEAAARVNDTIGSVELKVTYKEYGAQSVNFSFNLDSAYKNSNGDPVYKLAKVETNTRNVWHLIITVQLIDGSQINFTSKEFRIRTKPKTLREPADTDVEKANKRKRFEPDQFLGGSAANPSPDSLYSGPDSSPDRLMVQTDKNILTDYLEAQRARINDLRVAKWTTEGADVAYHLNLTESSKRRPDLEEGDVIAFLTNRNTGQTEIEKLTHENSARAVLAGVISRSAYIYAHAPRHNSEKGSTETVCVIGVVKVKVVGTVQNGERIYVALHHPGVAIPETQIPLRPMADRRPVLLGQALESKSSYSQDKVQLVQCFVSIVLGIQSGQINNAIEDLQEKMQRKFEDVVVKDRSKWIRGLKWKISIFLVIVGLLSGLLYEFLAPGTWFQYQLCKRGCIKGHSATFKFTTHDIQYIKVYGLEFTWEKLKKNKNLDLEGCQPFDATAGYRYYLNLDRCAYGERIVLNHKPPIRGPTVFAINSNCSAVYFVNKDKWQPYTSAEHIQRVPPCV</sequence>